<gene>
    <name evidence="3" type="ORF">RRG08_052725</name>
</gene>
<dbReference type="Proteomes" id="UP001283361">
    <property type="component" value="Unassembled WGS sequence"/>
</dbReference>
<dbReference type="SUPFAM" id="SSF54211">
    <property type="entry name" value="Ribosomal protein S5 domain 2-like"/>
    <property type="match status" value="1"/>
</dbReference>
<comment type="caution">
    <text evidence="3">The sequence shown here is derived from an EMBL/GenBank/DDBJ whole genome shotgun (WGS) entry which is preliminary data.</text>
</comment>
<dbReference type="InterPro" id="IPR014721">
    <property type="entry name" value="Ribsml_uS5_D2-typ_fold_subgr"/>
</dbReference>
<protein>
    <recommendedName>
        <fullName evidence="2">DNA mismatch repair protein S5 domain-containing protein</fullName>
    </recommendedName>
</protein>
<evidence type="ECO:0000259" key="2">
    <source>
        <dbReference type="SMART" id="SM01340"/>
    </source>
</evidence>
<evidence type="ECO:0000256" key="1">
    <source>
        <dbReference type="SAM" id="MobiDB-lite"/>
    </source>
</evidence>
<accession>A0AAE1B645</accession>
<keyword evidence="4" id="KW-1185">Reference proteome</keyword>
<dbReference type="Gene3D" id="3.30.230.10">
    <property type="match status" value="1"/>
</dbReference>
<dbReference type="GO" id="GO:0030983">
    <property type="term" value="F:mismatched DNA binding"/>
    <property type="evidence" value="ECO:0007669"/>
    <property type="project" value="InterPro"/>
</dbReference>
<dbReference type="GO" id="GO:0005524">
    <property type="term" value="F:ATP binding"/>
    <property type="evidence" value="ECO:0007669"/>
    <property type="project" value="InterPro"/>
</dbReference>
<organism evidence="3 4">
    <name type="scientific">Elysia crispata</name>
    <name type="common">lettuce slug</name>
    <dbReference type="NCBI Taxonomy" id="231223"/>
    <lineage>
        <taxon>Eukaryota</taxon>
        <taxon>Metazoa</taxon>
        <taxon>Spiralia</taxon>
        <taxon>Lophotrochozoa</taxon>
        <taxon>Mollusca</taxon>
        <taxon>Gastropoda</taxon>
        <taxon>Heterobranchia</taxon>
        <taxon>Euthyneura</taxon>
        <taxon>Panpulmonata</taxon>
        <taxon>Sacoglossa</taxon>
        <taxon>Placobranchoidea</taxon>
        <taxon>Plakobranchidae</taxon>
        <taxon>Elysia</taxon>
    </lineage>
</organism>
<sequence>MLCFVSILISIIKPNLRIKLRHGSDVVFQKLPLPDTKSVLHTVLGRHVANQLVYREQSLAELQGSVLAFLPKPGTEVKTMSRASSDKTYIVVNDRPVHVKELIRLLKRYYVNCHACDSARFPVCYVSIKLPIPDVDVNLDPNKSTILMRPMSEVSNTLEEILLQVYGPLDNVPSWHYAEASGCKTSEKNENSTKGLLIDLQNNNIKISNSKTAKEVPLSENVQEEIKINLATDEYAHEDKNTVTAYEKSTDLNVSSQLKPMETNTDDKDTNEEFVTNDATNEEFVTNDDLLLLEASEDNLFQSLDKDNCAVTNSNSIGTRLEESVDAGKSLASSFNVIDSGSGKDTLESSLSDAGQWSRGSLLVDKSGETIQPVELLAPTSKHTPGKRPLSPTSKELGNPPLKHRSAPSVSWDPPHDQPTLPGMINSSIIQASSAGSSHQVEMSNIEMGKGPRIQNTRAMGSERNNKLYKVCARDQVAAQASQSQAEKLKKSLRQRLYHAEKKLLCSMSCLNKALVEKEQGHDRVISHTPFVVGQANLCNAWFCSLGSRLGVLNIHRLKESTLYQKLRAKHKLHASSLEEPIPLDSRNLNQSQLGELEKLGQECRAQDTFEITDKRLGDNGFDVKCFYDSNGIFTSELYGVCNLIPTYSVKDLAEVLDQLIKDPSSDLASVRPTKVLYYLQGEAARMAQGNSSLNSRQEAQEMLDQLKVEQLKTEKCFHLKPVFIDLFDLTDVSPSNVP</sequence>
<name>A0AAE1B645_9GAST</name>
<dbReference type="InterPro" id="IPR020568">
    <property type="entry name" value="Ribosomal_Su5_D2-typ_SF"/>
</dbReference>
<evidence type="ECO:0000313" key="3">
    <source>
        <dbReference type="EMBL" id="KAK3799541.1"/>
    </source>
</evidence>
<feature type="domain" description="DNA mismatch repair protein S5" evidence="2">
    <location>
        <begin position="40"/>
        <end position="167"/>
    </location>
</feature>
<feature type="region of interest" description="Disordered" evidence="1">
    <location>
        <begin position="376"/>
        <end position="418"/>
    </location>
</feature>
<evidence type="ECO:0000313" key="4">
    <source>
        <dbReference type="Proteomes" id="UP001283361"/>
    </source>
</evidence>
<dbReference type="InterPro" id="IPR013507">
    <property type="entry name" value="DNA_mismatch_S5_2-like"/>
</dbReference>
<reference evidence="3" key="1">
    <citation type="journal article" date="2023" name="G3 (Bethesda)">
        <title>A reference genome for the long-term kleptoplast-retaining sea slug Elysia crispata morphotype clarki.</title>
        <authorList>
            <person name="Eastman K.E."/>
            <person name="Pendleton A.L."/>
            <person name="Shaikh M.A."/>
            <person name="Suttiyut T."/>
            <person name="Ogas R."/>
            <person name="Tomko P."/>
            <person name="Gavelis G."/>
            <person name="Widhalm J.R."/>
            <person name="Wisecaver J.H."/>
        </authorList>
    </citation>
    <scope>NUCLEOTIDE SEQUENCE</scope>
    <source>
        <strain evidence="3">ECLA1</strain>
    </source>
</reference>
<dbReference type="AlphaFoldDB" id="A0AAE1B645"/>
<proteinExistence type="predicted"/>
<dbReference type="SMART" id="SM01340">
    <property type="entry name" value="DNA_mis_repair"/>
    <property type="match status" value="1"/>
</dbReference>
<dbReference type="EMBL" id="JAWDGP010000556">
    <property type="protein sequence ID" value="KAK3799541.1"/>
    <property type="molecule type" value="Genomic_DNA"/>
</dbReference>
<dbReference type="GO" id="GO:0032389">
    <property type="term" value="C:MutLalpha complex"/>
    <property type="evidence" value="ECO:0007669"/>
    <property type="project" value="TreeGrafter"/>
</dbReference>
<dbReference type="PANTHER" id="PTHR10073:SF54">
    <property type="entry name" value="PMS1 PROTEIN HOMOLOG 1"/>
    <property type="match status" value="1"/>
</dbReference>
<dbReference type="GO" id="GO:0140664">
    <property type="term" value="F:ATP-dependent DNA damage sensor activity"/>
    <property type="evidence" value="ECO:0007669"/>
    <property type="project" value="InterPro"/>
</dbReference>
<dbReference type="GO" id="GO:0006298">
    <property type="term" value="P:mismatch repair"/>
    <property type="evidence" value="ECO:0007669"/>
    <property type="project" value="InterPro"/>
</dbReference>
<dbReference type="PANTHER" id="PTHR10073">
    <property type="entry name" value="DNA MISMATCH REPAIR PROTEIN MLH, PMS, MUTL"/>
    <property type="match status" value="1"/>
</dbReference>
<dbReference type="CDD" id="cd00782">
    <property type="entry name" value="MutL_Trans"/>
    <property type="match status" value="1"/>
</dbReference>
<dbReference type="Pfam" id="PF01119">
    <property type="entry name" value="DNA_mis_repair"/>
    <property type="match status" value="1"/>
</dbReference>
<dbReference type="GO" id="GO:0016887">
    <property type="term" value="F:ATP hydrolysis activity"/>
    <property type="evidence" value="ECO:0007669"/>
    <property type="project" value="InterPro"/>
</dbReference>
<dbReference type="InterPro" id="IPR038973">
    <property type="entry name" value="MutL/Mlh/Pms-like"/>
</dbReference>